<proteinExistence type="predicted"/>
<reference evidence="1 2" key="1">
    <citation type="submission" date="2020-08" db="EMBL/GenBank/DDBJ databases">
        <title>The Agave Microbiome: Exploring the role of microbial communities in plant adaptations to desert environments.</title>
        <authorList>
            <person name="Partida-Martinez L.P."/>
        </authorList>
    </citation>
    <scope>NUCLEOTIDE SEQUENCE [LARGE SCALE GENOMIC DNA]</scope>
    <source>
        <strain evidence="1 2">AT3.2</strain>
    </source>
</reference>
<organism evidence="1 2">
    <name type="scientific">Massilia aurea</name>
    <dbReference type="NCBI Taxonomy" id="373040"/>
    <lineage>
        <taxon>Bacteria</taxon>
        <taxon>Pseudomonadati</taxon>
        <taxon>Pseudomonadota</taxon>
        <taxon>Betaproteobacteria</taxon>
        <taxon>Burkholderiales</taxon>
        <taxon>Oxalobacteraceae</taxon>
        <taxon>Telluria group</taxon>
        <taxon>Massilia</taxon>
    </lineage>
</organism>
<sequence length="38" mass="4554">MTNNRHLTIWRGLLSKLADKTDKQAMLLLLEDNYFARY</sequence>
<gene>
    <name evidence="1" type="ORF">HD842_004278</name>
</gene>
<keyword evidence="2" id="KW-1185">Reference proteome</keyword>
<comment type="caution">
    <text evidence="1">The sequence shown here is derived from an EMBL/GenBank/DDBJ whole genome shotgun (WGS) entry which is preliminary data.</text>
</comment>
<accession>A0A7W9X448</accession>
<dbReference type="EMBL" id="JACHBX010000005">
    <property type="protein sequence ID" value="MBB6136101.1"/>
    <property type="molecule type" value="Genomic_DNA"/>
</dbReference>
<dbReference type="Proteomes" id="UP000540787">
    <property type="component" value="Unassembled WGS sequence"/>
</dbReference>
<dbReference type="AlphaFoldDB" id="A0A7W9X448"/>
<evidence type="ECO:0000313" key="1">
    <source>
        <dbReference type="EMBL" id="MBB6136101.1"/>
    </source>
</evidence>
<name>A0A7W9X448_9BURK</name>
<evidence type="ECO:0000313" key="2">
    <source>
        <dbReference type="Proteomes" id="UP000540787"/>
    </source>
</evidence>
<protein>
    <submittedName>
        <fullName evidence="1">Uncharacterized protein</fullName>
    </submittedName>
</protein>